<evidence type="ECO:0000313" key="2">
    <source>
        <dbReference type="EMBL" id="MDR6223126.1"/>
    </source>
</evidence>
<dbReference type="Proteomes" id="UP001185015">
    <property type="component" value="Unassembled WGS sequence"/>
</dbReference>
<dbReference type="EMBL" id="JAVDQI010000005">
    <property type="protein sequence ID" value="MDR6223126.1"/>
    <property type="molecule type" value="Genomic_DNA"/>
</dbReference>
<organism evidence="2 3">
    <name type="scientific">Methanococcoides alaskense</name>
    <dbReference type="NCBI Taxonomy" id="325778"/>
    <lineage>
        <taxon>Archaea</taxon>
        <taxon>Methanobacteriati</taxon>
        <taxon>Methanobacteriota</taxon>
        <taxon>Stenosarchaea group</taxon>
        <taxon>Methanomicrobia</taxon>
        <taxon>Methanosarcinales</taxon>
        <taxon>Methanosarcinaceae</taxon>
        <taxon>Methanococcoides</taxon>
    </lineage>
</organism>
<comment type="caution">
    <text evidence="2">The sequence shown here is derived from an EMBL/GenBank/DDBJ whole genome shotgun (WGS) entry which is preliminary data.</text>
</comment>
<proteinExistence type="predicted"/>
<reference evidence="2 3" key="1">
    <citation type="submission" date="2023-07" db="EMBL/GenBank/DDBJ databases">
        <title>Genomic Encyclopedia of Type Strains, Phase IV (KMG-IV): sequencing the most valuable type-strain genomes for metagenomic binning, comparative biology and taxonomic classification.</title>
        <authorList>
            <person name="Goeker M."/>
        </authorList>
    </citation>
    <scope>NUCLEOTIDE SEQUENCE [LARGE SCALE GENOMIC DNA]</scope>
    <source>
        <strain evidence="2 3">DSM 17273</strain>
    </source>
</reference>
<accession>A0AA90TZL7</accession>
<dbReference type="RefSeq" id="WP_270095892.1">
    <property type="nucleotide sequence ID" value="NZ_JAQFFK010000003.1"/>
</dbReference>
<evidence type="ECO:0000256" key="1">
    <source>
        <dbReference type="SAM" id="Phobius"/>
    </source>
</evidence>
<keyword evidence="1" id="KW-0812">Transmembrane</keyword>
<protein>
    <submittedName>
        <fullName evidence="2">Flippase GtrA</fullName>
    </submittedName>
</protein>
<keyword evidence="1" id="KW-1133">Transmembrane helix</keyword>
<name>A0AA90TZL7_9EURY</name>
<keyword evidence="1" id="KW-0472">Membrane</keyword>
<keyword evidence="3" id="KW-1185">Reference proteome</keyword>
<evidence type="ECO:0000313" key="3">
    <source>
        <dbReference type="Proteomes" id="UP001185015"/>
    </source>
</evidence>
<sequence>MKREVTSVELVLIYFIAFSLLALVGIPLYGSAVIGAGVAIVVMFYFRRKV</sequence>
<dbReference type="AlphaFoldDB" id="A0AA90TZL7"/>
<gene>
    <name evidence="2" type="ORF">J2750_001588</name>
</gene>
<feature type="transmembrane region" description="Helical" evidence="1">
    <location>
        <begin position="12"/>
        <end position="45"/>
    </location>
</feature>